<gene>
    <name evidence="2" type="ORF">C8A00DRAFT_44896</name>
</gene>
<comment type="caution">
    <text evidence="2">The sequence shown here is derived from an EMBL/GenBank/DDBJ whole genome shotgun (WGS) entry which is preliminary data.</text>
</comment>
<protein>
    <recommendedName>
        <fullName evidence="4">C2H2-type domain-containing protein</fullName>
    </recommendedName>
</protein>
<dbReference type="PANTHER" id="PTHR38166">
    <property type="entry name" value="C2H2-TYPE DOMAIN-CONTAINING PROTEIN-RELATED"/>
    <property type="match status" value="1"/>
</dbReference>
<feature type="region of interest" description="Disordered" evidence="1">
    <location>
        <begin position="49"/>
        <end position="88"/>
    </location>
</feature>
<name>A0AAN6VJ00_9PEZI</name>
<evidence type="ECO:0000313" key="3">
    <source>
        <dbReference type="Proteomes" id="UP001302745"/>
    </source>
</evidence>
<sequence length="420" mass="46082">MASRGSGTPPPPHSPSPNRESLLSRKKKEIVDRSMALFQLSLDRCLDKSVSSSTSTAGARAGAGSAAAAVVRRVKRGREEEDDTGKGAVVGELGAGVGGRGAKKKKVSPKEGKKFACPFCKHDPDKYRKVKTCCGPGWDDVHRVKEHIYRRHSLKSLCPRCFEHFDKPEALKSHQRADVPCKLREMALDAITEEQEKTLRLRAKSNCSDEDKWGDMYRVIYPDEKVPSPYYDPETDSFPKAENSRFQSLDECKDFLRAEVPRLVRPAIEQYVNTLFEEVQEKVNQKTIEIIREVETKVLLTFHFHEDQAASALLSSSSSSSSVIVQGAAAAAEPSPPPSPGASGGGGPELSKVNQFFDEFRDDSFMNELYGGVQFDVEDLLAAQNYQGGCPDNRSMDSAYYTSSSNGGLGAGGADYGHQF</sequence>
<dbReference type="Proteomes" id="UP001302745">
    <property type="component" value="Unassembled WGS sequence"/>
</dbReference>
<reference evidence="2" key="2">
    <citation type="submission" date="2023-05" db="EMBL/GenBank/DDBJ databases">
        <authorList>
            <consortium name="Lawrence Berkeley National Laboratory"/>
            <person name="Steindorff A."/>
            <person name="Hensen N."/>
            <person name="Bonometti L."/>
            <person name="Westerberg I."/>
            <person name="Brannstrom I.O."/>
            <person name="Guillou S."/>
            <person name="Cros-Aarteil S."/>
            <person name="Calhoun S."/>
            <person name="Haridas S."/>
            <person name="Kuo A."/>
            <person name="Mondo S."/>
            <person name="Pangilinan J."/>
            <person name="Riley R."/>
            <person name="Labutti K."/>
            <person name="Andreopoulos B."/>
            <person name="Lipzen A."/>
            <person name="Chen C."/>
            <person name="Yanf M."/>
            <person name="Daum C."/>
            <person name="Ng V."/>
            <person name="Clum A."/>
            <person name="Ohm R."/>
            <person name="Martin F."/>
            <person name="Silar P."/>
            <person name="Natvig D."/>
            <person name="Lalanne C."/>
            <person name="Gautier V."/>
            <person name="Ament-Velasquez S.L."/>
            <person name="Kruys A."/>
            <person name="Hutchinson M.I."/>
            <person name="Powell A.J."/>
            <person name="Barry K."/>
            <person name="Miller A.N."/>
            <person name="Grigoriev I.V."/>
            <person name="Debuchy R."/>
            <person name="Gladieux P."/>
            <person name="Thoren M.H."/>
            <person name="Johannesson H."/>
        </authorList>
    </citation>
    <scope>NUCLEOTIDE SEQUENCE</scope>
    <source>
        <strain evidence="2">CBS 538.74</strain>
    </source>
</reference>
<evidence type="ECO:0000313" key="2">
    <source>
        <dbReference type="EMBL" id="KAK4151984.1"/>
    </source>
</evidence>
<proteinExistence type="predicted"/>
<accession>A0AAN6VJ00</accession>
<dbReference type="AlphaFoldDB" id="A0AAN6VJ00"/>
<organism evidence="2 3">
    <name type="scientific">Chaetomidium leptoderma</name>
    <dbReference type="NCBI Taxonomy" id="669021"/>
    <lineage>
        <taxon>Eukaryota</taxon>
        <taxon>Fungi</taxon>
        <taxon>Dikarya</taxon>
        <taxon>Ascomycota</taxon>
        <taxon>Pezizomycotina</taxon>
        <taxon>Sordariomycetes</taxon>
        <taxon>Sordariomycetidae</taxon>
        <taxon>Sordariales</taxon>
        <taxon>Chaetomiaceae</taxon>
        <taxon>Chaetomidium</taxon>
    </lineage>
</organism>
<feature type="region of interest" description="Disordered" evidence="1">
    <location>
        <begin position="1"/>
        <end position="28"/>
    </location>
</feature>
<evidence type="ECO:0000256" key="1">
    <source>
        <dbReference type="SAM" id="MobiDB-lite"/>
    </source>
</evidence>
<feature type="compositionally biased region" description="Low complexity" evidence="1">
    <location>
        <begin position="49"/>
        <end position="71"/>
    </location>
</feature>
<keyword evidence="3" id="KW-1185">Reference proteome</keyword>
<evidence type="ECO:0008006" key="4">
    <source>
        <dbReference type="Google" id="ProtNLM"/>
    </source>
</evidence>
<feature type="region of interest" description="Disordered" evidence="1">
    <location>
        <begin position="327"/>
        <end position="348"/>
    </location>
</feature>
<reference evidence="2" key="1">
    <citation type="journal article" date="2023" name="Mol. Phylogenet. Evol.">
        <title>Genome-scale phylogeny and comparative genomics of the fungal order Sordariales.</title>
        <authorList>
            <person name="Hensen N."/>
            <person name="Bonometti L."/>
            <person name="Westerberg I."/>
            <person name="Brannstrom I.O."/>
            <person name="Guillou S."/>
            <person name="Cros-Aarteil S."/>
            <person name="Calhoun S."/>
            <person name="Haridas S."/>
            <person name="Kuo A."/>
            <person name="Mondo S."/>
            <person name="Pangilinan J."/>
            <person name="Riley R."/>
            <person name="LaButti K."/>
            <person name="Andreopoulos B."/>
            <person name="Lipzen A."/>
            <person name="Chen C."/>
            <person name="Yan M."/>
            <person name="Daum C."/>
            <person name="Ng V."/>
            <person name="Clum A."/>
            <person name="Steindorff A."/>
            <person name="Ohm R.A."/>
            <person name="Martin F."/>
            <person name="Silar P."/>
            <person name="Natvig D.O."/>
            <person name="Lalanne C."/>
            <person name="Gautier V."/>
            <person name="Ament-Velasquez S.L."/>
            <person name="Kruys A."/>
            <person name="Hutchinson M.I."/>
            <person name="Powell A.J."/>
            <person name="Barry K."/>
            <person name="Miller A.N."/>
            <person name="Grigoriev I.V."/>
            <person name="Debuchy R."/>
            <person name="Gladieux P."/>
            <person name="Hiltunen Thoren M."/>
            <person name="Johannesson H."/>
        </authorList>
    </citation>
    <scope>NUCLEOTIDE SEQUENCE</scope>
    <source>
        <strain evidence="2">CBS 538.74</strain>
    </source>
</reference>
<dbReference type="PANTHER" id="PTHR38166:SF1">
    <property type="entry name" value="C2H2-TYPE DOMAIN-CONTAINING PROTEIN"/>
    <property type="match status" value="1"/>
</dbReference>
<dbReference type="EMBL" id="MU856992">
    <property type="protein sequence ID" value="KAK4151984.1"/>
    <property type="molecule type" value="Genomic_DNA"/>
</dbReference>